<keyword evidence="2" id="KW-1185">Reference proteome</keyword>
<dbReference type="Proteomes" id="UP000294685">
    <property type="component" value="Unassembled WGS sequence"/>
</dbReference>
<gene>
    <name evidence="1" type="ORF">E0I61_15585</name>
</gene>
<comment type="caution">
    <text evidence="1">The sequence shown here is derived from an EMBL/GenBank/DDBJ whole genome shotgun (WGS) entry which is preliminary data.</text>
</comment>
<organism evidence="1 2">
    <name type="scientific">Flavobacterium ranwuense</name>
    <dbReference type="NCBI Taxonomy" id="2541725"/>
    <lineage>
        <taxon>Bacteria</taxon>
        <taxon>Pseudomonadati</taxon>
        <taxon>Bacteroidota</taxon>
        <taxon>Flavobacteriia</taxon>
        <taxon>Flavobacteriales</taxon>
        <taxon>Flavobacteriaceae</taxon>
        <taxon>Flavobacterium</taxon>
    </lineage>
</organism>
<dbReference type="EMBL" id="SMLH01000012">
    <property type="protein sequence ID" value="TDE27067.1"/>
    <property type="molecule type" value="Genomic_DNA"/>
</dbReference>
<evidence type="ECO:0000313" key="2">
    <source>
        <dbReference type="Proteomes" id="UP000294685"/>
    </source>
</evidence>
<reference evidence="1 2" key="1">
    <citation type="submission" date="2019-03" db="EMBL/GenBank/DDBJ databases">
        <title>Novel species of Flavobacterium.</title>
        <authorList>
            <person name="Liu Q."/>
            <person name="Xin Y.-H."/>
        </authorList>
    </citation>
    <scope>NUCLEOTIDE SEQUENCE [LARGE SCALE GENOMIC DNA]</scope>
    <source>
        <strain evidence="1 2">LB2P22</strain>
    </source>
</reference>
<sequence length="148" mass="16931">MSEESKEIGVQFKNIKETLFSNKLSDDIVNDFNHDNLELGLAFSLKGFPNEKSVALSLTIFYKYKIENKYKEFFKFTTETLFKFESTYDNVIKIEDSKVFVADELMGTLLSISIGATRGMMSYKVSNLPIDLVLPLFDISKLLPNLTK</sequence>
<dbReference type="RefSeq" id="WP_132072582.1">
    <property type="nucleotide sequence ID" value="NZ_SMLH01000012.1"/>
</dbReference>
<name>A0ABY2DMP9_9FLAO</name>
<protein>
    <submittedName>
        <fullName evidence="1">Uncharacterized protein</fullName>
    </submittedName>
</protein>
<proteinExistence type="predicted"/>
<accession>A0ABY2DMP9</accession>
<evidence type="ECO:0000313" key="1">
    <source>
        <dbReference type="EMBL" id="TDE27067.1"/>
    </source>
</evidence>